<gene>
    <name evidence="2" type="ORF">HETSPECPRED_003744</name>
</gene>
<dbReference type="PANTHER" id="PTHR23355:SF65">
    <property type="entry name" value="EXORIBONUCLEASE CYT-4, PUTATIVE (AFU_ORTHOLOGUE AFUA_7G01550)-RELATED"/>
    <property type="match status" value="1"/>
</dbReference>
<evidence type="ECO:0000313" key="3">
    <source>
        <dbReference type="Proteomes" id="UP000664521"/>
    </source>
</evidence>
<organism evidence="2 3">
    <name type="scientific">Heterodermia speciosa</name>
    <dbReference type="NCBI Taxonomy" id="116794"/>
    <lineage>
        <taxon>Eukaryota</taxon>
        <taxon>Fungi</taxon>
        <taxon>Dikarya</taxon>
        <taxon>Ascomycota</taxon>
        <taxon>Pezizomycotina</taxon>
        <taxon>Lecanoromycetes</taxon>
        <taxon>OSLEUM clade</taxon>
        <taxon>Lecanoromycetidae</taxon>
        <taxon>Caliciales</taxon>
        <taxon>Physciaceae</taxon>
        <taxon>Heterodermia</taxon>
    </lineage>
</organism>
<protein>
    <recommendedName>
        <fullName evidence="1">RNB domain-containing protein</fullName>
    </recommendedName>
</protein>
<dbReference type="InterPro" id="IPR057912">
    <property type="entry name" value="OB_CYT4_C"/>
</dbReference>
<dbReference type="AlphaFoldDB" id="A0A8H3FAB1"/>
<dbReference type="Pfam" id="PF00773">
    <property type="entry name" value="RNB"/>
    <property type="match status" value="1"/>
</dbReference>
<evidence type="ECO:0000259" key="1">
    <source>
        <dbReference type="SMART" id="SM00955"/>
    </source>
</evidence>
<accession>A0A8H3FAB1</accession>
<dbReference type="OrthoDB" id="2285229at2759"/>
<evidence type="ECO:0000313" key="2">
    <source>
        <dbReference type="EMBL" id="CAF9918388.1"/>
    </source>
</evidence>
<dbReference type="GO" id="GO:0006402">
    <property type="term" value="P:mRNA catabolic process"/>
    <property type="evidence" value="ECO:0007669"/>
    <property type="project" value="TreeGrafter"/>
</dbReference>
<dbReference type="EMBL" id="CAJPDS010000022">
    <property type="protein sequence ID" value="CAF9918388.1"/>
    <property type="molecule type" value="Genomic_DNA"/>
</dbReference>
<dbReference type="SMART" id="SM00955">
    <property type="entry name" value="RNB"/>
    <property type="match status" value="1"/>
</dbReference>
<dbReference type="GO" id="GO:0000175">
    <property type="term" value="F:3'-5'-RNA exonuclease activity"/>
    <property type="evidence" value="ECO:0007669"/>
    <property type="project" value="TreeGrafter"/>
</dbReference>
<name>A0A8H3FAB1_9LECA</name>
<comment type="caution">
    <text evidence="2">The sequence shown here is derived from an EMBL/GenBank/DDBJ whole genome shotgun (WGS) entry which is preliminary data.</text>
</comment>
<dbReference type="GO" id="GO:0000932">
    <property type="term" value="C:P-body"/>
    <property type="evidence" value="ECO:0007669"/>
    <property type="project" value="TreeGrafter"/>
</dbReference>
<feature type="domain" description="RNB" evidence="1">
    <location>
        <begin position="374"/>
        <end position="725"/>
    </location>
</feature>
<dbReference type="Pfam" id="PF25522">
    <property type="entry name" value="OB_cyt-4"/>
    <property type="match status" value="1"/>
</dbReference>
<dbReference type="InterPro" id="IPR001900">
    <property type="entry name" value="RNase_II/R"/>
</dbReference>
<dbReference type="InterPro" id="IPR056624">
    <property type="entry name" value="WH_CYT4"/>
</dbReference>
<dbReference type="InterPro" id="IPR012340">
    <property type="entry name" value="NA-bd_OB-fold"/>
</dbReference>
<dbReference type="InterPro" id="IPR050180">
    <property type="entry name" value="RNR_Ribonuclease"/>
</dbReference>
<dbReference type="GO" id="GO:0003723">
    <property type="term" value="F:RNA binding"/>
    <property type="evidence" value="ECO:0007669"/>
    <property type="project" value="InterPro"/>
</dbReference>
<dbReference type="SUPFAM" id="SSF50249">
    <property type="entry name" value="Nucleic acid-binding proteins"/>
    <property type="match status" value="1"/>
</dbReference>
<dbReference type="Pfam" id="PF23216">
    <property type="entry name" value="WHD_CYT4"/>
    <property type="match status" value="1"/>
</dbReference>
<dbReference type="Proteomes" id="UP000664521">
    <property type="component" value="Unassembled WGS sequence"/>
</dbReference>
<proteinExistence type="predicted"/>
<reference evidence="2" key="1">
    <citation type="submission" date="2021-03" db="EMBL/GenBank/DDBJ databases">
        <authorList>
            <person name="Tagirdzhanova G."/>
        </authorList>
    </citation>
    <scope>NUCLEOTIDE SEQUENCE</scope>
</reference>
<keyword evidence="3" id="KW-1185">Reference proteome</keyword>
<dbReference type="PANTHER" id="PTHR23355">
    <property type="entry name" value="RIBONUCLEASE"/>
    <property type="match status" value="1"/>
</dbReference>
<sequence>MQNSQPAMVVRYIERYMQVYTVHGEIGILDPRSVYFAVQGVISSNELAPAMPHFPIDTGKDEAGKPWMETEVVIPRVVGAPLIDRMVMLISSADECFRNNAYRLDRAWEIMIHTKGSQVFSLEEFATKVFQQPSMSKITTAMLWCLYRSVIDDERILKDPDFHRVDPQFRLLSQEHYDDRMTVQKWVRHYQEFQASDTIASIIGESDSEKESRRSNPLYNFIRKAQIVVQKGRKIRSLTPAGQLGLSRVQSSPVGVLPPPETENPQHFDKDEMKILQYLIDWVLTRKIRDDTNSGSIGPAIIRATGLYDGLQFERSTGFLLLKELGVIMPWENRSKYYFNFPMPGLGVDPALDEMRKLANPPDLALKDSMKDLRKDWGDMPIFCIDSFDTETLDDGVSVEAIDDVSSWVHIHVANPSAFIDKDSAIAKYAARLSSTIYLDDGLYLMLESDKLRRHCSLAPGCPSITFSARMSFSGDILETKVTHGILNNIKRLTPETVNRYIYANDSSSGKFPIITVGGEWPANTEEEDQILTDSEIKALVKLRELGSARRLKRNAILFLPDSPSPKVDPGKAHPSFGIHSLGQCIVGDPLITMQLSQYESVKRVGVEKNSTELVSNLMILAGEVVAKWSAERGLPIAYSGTVGSFKVAREAFVHNVLLPAIKEHGCVPEQHFLHYISLLGHNVCSSIPLEHVSLNIPMYCKTTSPLRRWGDLFSHWQIDAAVRYEANNKLSLIGNTNDHFLPFSYSEAAEAIKEYDFNSRRCKILMLQSRLHWVAQWFHRAYYHEASLPKILTAYVTKLNVRKKNIALAVIKEVSIKCRLNHNAISHAEGGFEEGDYWEIEIDRVDIFYSKIYANPIRLLKKANIRPIQ</sequence>